<feature type="domain" description="SGNH hydrolase-type esterase" evidence="1">
    <location>
        <begin position="19"/>
        <end position="210"/>
    </location>
</feature>
<proteinExistence type="predicted"/>
<organism evidence="2 3">
    <name type="scientific">Robertmurraya mangrovi</name>
    <dbReference type="NCBI Taxonomy" id="3098077"/>
    <lineage>
        <taxon>Bacteria</taxon>
        <taxon>Bacillati</taxon>
        <taxon>Bacillota</taxon>
        <taxon>Bacilli</taxon>
        <taxon>Bacillales</taxon>
        <taxon>Bacillaceae</taxon>
        <taxon>Robertmurraya</taxon>
    </lineage>
</organism>
<evidence type="ECO:0000259" key="1">
    <source>
        <dbReference type="Pfam" id="PF13472"/>
    </source>
</evidence>
<dbReference type="GO" id="GO:0016787">
    <property type="term" value="F:hydrolase activity"/>
    <property type="evidence" value="ECO:0007669"/>
    <property type="project" value="UniProtKB-KW"/>
</dbReference>
<dbReference type="SUPFAM" id="SSF52266">
    <property type="entry name" value="SGNH hydrolase"/>
    <property type="match status" value="1"/>
</dbReference>
<dbReference type="CDD" id="cd04506">
    <property type="entry name" value="SGNH_hydrolase_YpmR_like"/>
    <property type="match status" value="1"/>
</dbReference>
<dbReference type="InterPro" id="IPR013830">
    <property type="entry name" value="SGNH_hydro"/>
</dbReference>
<dbReference type="PANTHER" id="PTHR30383">
    <property type="entry name" value="THIOESTERASE 1/PROTEASE 1/LYSOPHOSPHOLIPASE L1"/>
    <property type="match status" value="1"/>
</dbReference>
<dbReference type="InterPro" id="IPR036514">
    <property type="entry name" value="SGNH_hydro_sf"/>
</dbReference>
<dbReference type="Gene3D" id="3.40.50.1110">
    <property type="entry name" value="SGNH hydrolase"/>
    <property type="match status" value="1"/>
</dbReference>
<evidence type="ECO:0000313" key="3">
    <source>
        <dbReference type="Proteomes" id="UP001290455"/>
    </source>
</evidence>
<keyword evidence="3" id="KW-1185">Reference proteome</keyword>
<dbReference type="InterPro" id="IPR051532">
    <property type="entry name" value="Ester_Hydrolysis_Enzymes"/>
</dbReference>
<evidence type="ECO:0000313" key="2">
    <source>
        <dbReference type="EMBL" id="MDZ5473117.1"/>
    </source>
</evidence>
<protein>
    <submittedName>
        <fullName evidence="2">SGNH/GDSL hydrolase family protein</fullName>
    </submittedName>
</protein>
<name>A0ABU5J169_9BACI</name>
<dbReference type="RefSeq" id="WP_322447419.1">
    <property type="nucleotide sequence ID" value="NZ_JAXOFX010000011.1"/>
</dbReference>
<comment type="caution">
    <text evidence="2">The sequence shown here is derived from an EMBL/GenBank/DDBJ whole genome shotgun (WGS) entry which is preliminary data.</text>
</comment>
<dbReference type="Pfam" id="PF13472">
    <property type="entry name" value="Lipase_GDSL_2"/>
    <property type="match status" value="1"/>
</dbReference>
<dbReference type="Proteomes" id="UP001290455">
    <property type="component" value="Unassembled WGS sequence"/>
</dbReference>
<reference evidence="2 3" key="1">
    <citation type="submission" date="2023-11" db="EMBL/GenBank/DDBJ databases">
        <title>Bacillus jintuensis, isolated from a mudflat on the Beibu Gulf coast.</title>
        <authorList>
            <person name="Li M."/>
        </authorList>
    </citation>
    <scope>NUCLEOTIDE SEQUENCE [LARGE SCALE GENOMIC DNA]</scope>
    <source>
        <strain evidence="2 3">31A1R</strain>
    </source>
</reference>
<accession>A0ABU5J169</accession>
<sequence length="239" mass="27490">MKEKVPVDFIPETYHFVAAGDSLTQGVGDSLNKGGYLHYLEQLLGEERGIKSTEIQNFGIRGNRSSQLLTRLKTTEVKEAVQKADVVMLTIGGNDLMKVVRENFSNLEMRHFEKEKLHFEKNLRSIVEVIRQENKESIIILIGLYNPFMKWFSNVEELNLVMEDWNQTSQSVLAEHPHTYFVDIADIFKGSEENLLYTDYFHPNDRGYELMAGEVYSIIKSKVMSTLSERKYAAQKVGN</sequence>
<gene>
    <name evidence="2" type="ORF">SM124_15470</name>
</gene>
<dbReference type="PANTHER" id="PTHR30383:SF27">
    <property type="entry name" value="SPORE GERMINATION LIPASE LIPC"/>
    <property type="match status" value="1"/>
</dbReference>
<dbReference type="EMBL" id="JAXOFX010000011">
    <property type="protein sequence ID" value="MDZ5473117.1"/>
    <property type="molecule type" value="Genomic_DNA"/>
</dbReference>
<keyword evidence="2" id="KW-0378">Hydrolase</keyword>